<dbReference type="InterPro" id="IPR006016">
    <property type="entry name" value="UspA"/>
</dbReference>
<evidence type="ECO:0000313" key="7">
    <source>
        <dbReference type="EMBL" id="MBB3168526.1"/>
    </source>
</evidence>
<evidence type="ECO:0000256" key="2">
    <source>
        <dbReference type="ARBA" id="ARBA00008791"/>
    </source>
</evidence>
<dbReference type="InterPro" id="IPR014729">
    <property type="entry name" value="Rossmann-like_a/b/a_fold"/>
</dbReference>
<dbReference type="PANTHER" id="PTHR46268">
    <property type="entry name" value="STRESS RESPONSE PROTEIN NHAX"/>
    <property type="match status" value="1"/>
</dbReference>
<keyword evidence="8" id="KW-1185">Reference proteome</keyword>
<dbReference type="PRINTS" id="PR01438">
    <property type="entry name" value="UNVRSLSTRESS"/>
</dbReference>
<dbReference type="Proteomes" id="UP000559987">
    <property type="component" value="Unassembled WGS sequence"/>
</dbReference>
<reference evidence="7 8" key="1">
    <citation type="submission" date="2020-08" db="EMBL/GenBank/DDBJ databases">
        <title>Genomic Encyclopedia of Type Strains, Phase III (KMG-III): the genomes of soil and plant-associated and newly described type strains.</title>
        <authorList>
            <person name="Whitman W."/>
        </authorList>
    </citation>
    <scope>NUCLEOTIDE SEQUENCE [LARGE SCALE GENOMIC DNA]</scope>
    <source>
        <strain evidence="7 8">CECT 8571</strain>
    </source>
</reference>
<dbReference type="Gene3D" id="3.40.50.620">
    <property type="entry name" value="HUPs"/>
    <property type="match status" value="1"/>
</dbReference>
<comment type="subcellular location">
    <subcellularLocation>
        <location evidence="1 5">Cytoplasm</location>
    </subcellularLocation>
</comment>
<keyword evidence="4 5" id="KW-0963">Cytoplasm</keyword>
<comment type="subunit">
    <text evidence="3">Homodimer.</text>
</comment>
<protein>
    <recommendedName>
        <fullName evidence="5">Universal stress protein</fullName>
    </recommendedName>
</protein>
<sequence>MNNYQQIVVGVDLSPESSQVLDRATQLSKLCQAEVHLVHVLEPLTFAYGGDIPMDLTEIQSQLQSQAEQHLHKLADHFNIGKPHCHLLVGQPAAELHRIAEEQSADLIIVGSHGRQGLALLLGSTANGVLHGANRDVLAVRVEEASA</sequence>
<comment type="similarity">
    <text evidence="2 5">Belongs to the universal stress protein A family.</text>
</comment>
<dbReference type="CDD" id="cd00293">
    <property type="entry name" value="USP-like"/>
    <property type="match status" value="1"/>
</dbReference>
<evidence type="ECO:0000256" key="5">
    <source>
        <dbReference type="PIRNR" id="PIRNR006276"/>
    </source>
</evidence>
<dbReference type="PIRSF" id="PIRSF006276">
    <property type="entry name" value="UspA"/>
    <property type="match status" value="1"/>
</dbReference>
<proteinExistence type="inferred from homology"/>
<dbReference type="RefSeq" id="WP_183910002.1">
    <property type="nucleotide sequence ID" value="NZ_JACHXZ010000002.1"/>
</dbReference>
<evidence type="ECO:0000259" key="6">
    <source>
        <dbReference type="Pfam" id="PF00582"/>
    </source>
</evidence>
<feature type="domain" description="UspA" evidence="6">
    <location>
        <begin position="4"/>
        <end position="141"/>
    </location>
</feature>
<evidence type="ECO:0000256" key="3">
    <source>
        <dbReference type="ARBA" id="ARBA00011738"/>
    </source>
</evidence>
<dbReference type="Pfam" id="PF00582">
    <property type="entry name" value="Usp"/>
    <property type="match status" value="1"/>
</dbReference>
<name>A0A839URN9_9GAMM</name>
<accession>A0A839URN9</accession>
<dbReference type="InterPro" id="IPR006015">
    <property type="entry name" value="Universal_stress_UspA"/>
</dbReference>
<organism evidence="7 8">
    <name type="scientific">Simiduia aestuariiviva</name>
    <dbReference type="NCBI Taxonomy" id="1510459"/>
    <lineage>
        <taxon>Bacteria</taxon>
        <taxon>Pseudomonadati</taxon>
        <taxon>Pseudomonadota</taxon>
        <taxon>Gammaproteobacteria</taxon>
        <taxon>Cellvibrionales</taxon>
        <taxon>Cellvibrionaceae</taxon>
        <taxon>Simiduia</taxon>
    </lineage>
</organism>
<evidence type="ECO:0000313" key="8">
    <source>
        <dbReference type="Proteomes" id="UP000559987"/>
    </source>
</evidence>
<evidence type="ECO:0000256" key="4">
    <source>
        <dbReference type="ARBA" id="ARBA00022490"/>
    </source>
</evidence>
<dbReference type="SUPFAM" id="SSF52402">
    <property type="entry name" value="Adenine nucleotide alpha hydrolases-like"/>
    <property type="match status" value="1"/>
</dbReference>
<dbReference type="EMBL" id="JACHXZ010000002">
    <property type="protein sequence ID" value="MBB3168526.1"/>
    <property type="molecule type" value="Genomic_DNA"/>
</dbReference>
<dbReference type="GO" id="GO:0005737">
    <property type="term" value="C:cytoplasm"/>
    <property type="evidence" value="ECO:0007669"/>
    <property type="project" value="UniProtKB-SubCell"/>
</dbReference>
<dbReference type="AlphaFoldDB" id="A0A839URN9"/>
<gene>
    <name evidence="7" type="ORF">FHS30_001710</name>
</gene>
<dbReference type="PANTHER" id="PTHR46268:SF23">
    <property type="entry name" value="UNIVERSAL STRESS PROTEIN A-RELATED"/>
    <property type="match status" value="1"/>
</dbReference>
<evidence type="ECO:0000256" key="1">
    <source>
        <dbReference type="ARBA" id="ARBA00004496"/>
    </source>
</evidence>
<comment type="caution">
    <text evidence="7">The sequence shown here is derived from an EMBL/GenBank/DDBJ whole genome shotgun (WGS) entry which is preliminary data.</text>
</comment>